<comment type="caution">
    <text evidence="1">Lacks conserved residue(s) required for the propagation of feature annotation.</text>
</comment>
<dbReference type="Pfam" id="PF02423">
    <property type="entry name" value="OCD_Mu_crystall"/>
    <property type="match status" value="1"/>
</dbReference>
<dbReference type="Proteomes" id="UP001396646">
    <property type="component" value="Unassembled WGS sequence"/>
</dbReference>
<feature type="binding site" evidence="1">
    <location>
        <position position="115"/>
    </location>
    <ligand>
        <name>NAD(+)</name>
        <dbReference type="ChEBI" id="CHEBI:57540"/>
    </ligand>
</feature>
<feature type="binding site" evidence="1">
    <location>
        <begin position="226"/>
        <end position="228"/>
    </location>
    <ligand>
        <name>NAD(+)</name>
        <dbReference type="ChEBI" id="CHEBI:57540"/>
    </ligand>
</feature>
<dbReference type="NCBIfam" id="TIGR02371">
    <property type="entry name" value="ala_DH_arch"/>
    <property type="match status" value="1"/>
</dbReference>
<dbReference type="InterPro" id="IPR003462">
    <property type="entry name" value="ODC_Mu_crystall"/>
</dbReference>
<keyword evidence="1 3" id="KW-0560">Oxidoreductase</keyword>
<protein>
    <recommendedName>
        <fullName evidence="1 2">Alanine dehydrogenase</fullName>
        <shortName evidence="1">AlaDH</shortName>
        <ecNumber evidence="1 2">1.4.1.1</ecNumber>
    </recommendedName>
</protein>
<feature type="binding site" evidence="1">
    <location>
        <position position="299"/>
    </location>
    <ligand>
        <name>NAD(+)</name>
        <dbReference type="ChEBI" id="CHEBI:57540"/>
    </ligand>
</feature>
<dbReference type="RefSeq" id="WP_342127182.1">
    <property type="nucleotide sequence ID" value="NZ_JBCAUS010000004.1"/>
</dbReference>
<feature type="binding site" evidence="1">
    <location>
        <position position="232"/>
    </location>
    <ligand>
        <name>NAD(+)</name>
        <dbReference type="ChEBI" id="CHEBI:57540"/>
    </ligand>
</feature>
<keyword evidence="1" id="KW-0547">Nucleotide-binding</keyword>
<feature type="active site" description="Proton donor/acceptor" evidence="1">
    <location>
        <position position="72"/>
    </location>
</feature>
<sequence>MINLDVLWLDQNDVRSLLDLSDAMDAVEKAFEQHGRKKVQMPPKSYLYFESHNGDLRTMPAYLEEQDVAGVKIVNVHPDNRQKGLPTVMALFVLNSTETGAPLAVMDASLLTDIRTGAAGGIAAKHLARPESRVLGLVGSGNQARTQLLAIANVFDLQEVKVYSVHEERAEQFKQEMECKAGCTIIVCSSIEEVCDCDILVTVTPVREPIVKSEWIKPGTHINAIGADAVGKEELEASLLLRSRVVVDDMVQASHSGEVNVPLAEGQITVSDICCEIGEVIAGLKPGREDDSDITIFDSTGLAIQDVATALLVYNAAKKKGVGKNLPIF</sequence>
<dbReference type="Gene3D" id="3.40.50.720">
    <property type="entry name" value="NAD(P)-binding Rossmann-like Domain"/>
    <property type="match status" value="1"/>
</dbReference>
<keyword evidence="4" id="KW-1185">Reference proteome</keyword>
<evidence type="ECO:0000256" key="2">
    <source>
        <dbReference type="NCBIfam" id="TIGR02371"/>
    </source>
</evidence>
<name>A0ABU9KT04_9EURY</name>
<gene>
    <name evidence="1 3" type="primary">ala</name>
    <name evidence="3" type="ORF">WOA13_06745</name>
</gene>
<dbReference type="EC" id="1.4.1.1" evidence="1 2"/>
<reference evidence="3 4" key="1">
    <citation type="submission" date="2024-04" db="EMBL/GenBank/DDBJ databases">
        <title>Methanococcoides sp. LMO-2.</title>
        <authorList>
            <person name="Liang L."/>
        </authorList>
    </citation>
    <scope>NUCLEOTIDE SEQUENCE [LARGE SCALE GENOMIC DNA]</scope>
    <source>
        <strain evidence="3 4">LMO-2</strain>
    </source>
</reference>
<evidence type="ECO:0000313" key="4">
    <source>
        <dbReference type="Proteomes" id="UP001396646"/>
    </source>
</evidence>
<dbReference type="PANTHER" id="PTHR13812:SF19">
    <property type="entry name" value="KETIMINE REDUCTASE MU-CRYSTALLIN"/>
    <property type="match status" value="1"/>
</dbReference>
<evidence type="ECO:0000313" key="3">
    <source>
        <dbReference type="EMBL" id="MEL4305524.1"/>
    </source>
</evidence>
<dbReference type="InterPro" id="IPR028609">
    <property type="entry name" value="AlaDH_arch-typ"/>
</dbReference>
<dbReference type="Gene3D" id="3.30.1780.10">
    <property type="entry name" value="ornithine cyclodeaminase, domain 1"/>
    <property type="match status" value="1"/>
</dbReference>
<evidence type="ECO:0000256" key="1">
    <source>
        <dbReference type="HAMAP-Rule" id="MF_00935"/>
    </source>
</evidence>
<comment type="caution">
    <text evidence="3">The sequence shown here is derived from an EMBL/GenBank/DDBJ whole genome shotgun (WGS) entry which is preliminary data.</text>
</comment>
<organism evidence="3 4">
    <name type="scientific">Methanococcoides cohabitans</name>
    <dbReference type="NCBI Taxonomy" id="3136559"/>
    <lineage>
        <taxon>Archaea</taxon>
        <taxon>Methanobacteriati</taxon>
        <taxon>Methanobacteriota</taxon>
        <taxon>Stenosarchaea group</taxon>
        <taxon>Methanomicrobia</taxon>
        <taxon>Methanosarcinales</taxon>
        <taxon>Methanosarcinaceae</taxon>
        <taxon>Methanococcoides</taxon>
    </lineage>
</organism>
<accession>A0ABU9KT04</accession>
<dbReference type="InterPro" id="IPR036291">
    <property type="entry name" value="NAD(P)-bd_dom_sf"/>
</dbReference>
<proteinExistence type="inferred from homology"/>
<comment type="similarity">
    <text evidence="1">Belongs to the ornithine cyclodeaminase/mu-crystallin family. Archaeal alanine dehydrogenase subfamily.</text>
</comment>
<feature type="binding site" evidence="1">
    <location>
        <begin position="142"/>
        <end position="143"/>
    </location>
    <ligand>
        <name>NAD(+)</name>
        <dbReference type="ChEBI" id="CHEBI:57540"/>
    </ligand>
</feature>
<dbReference type="PIRSF" id="PIRSF001439">
    <property type="entry name" value="CryM"/>
    <property type="match status" value="1"/>
</dbReference>
<comment type="function">
    <text evidence="1">Catalyzes the NAD(+)-dependent oxidative deamination of L-alanine to pyruvate, and the reverse reaction, the reductive amination of pyruvate.</text>
</comment>
<dbReference type="SUPFAM" id="SSF51735">
    <property type="entry name" value="NAD(P)-binding Rossmann-fold domains"/>
    <property type="match status" value="1"/>
</dbReference>
<comment type="catalytic activity">
    <reaction evidence="1">
        <text>L-alanine + NAD(+) + H2O = pyruvate + NH4(+) + NADH + H(+)</text>
        <dbReference type="Rhea" id="RHEA:18405"/>
        <dbReference type="ChEBI" id="CHEBI:15361"/>
        <dbReference type="ChEBI" id="CHEBI:15377"/>
        <dbReference type="ChEBI" id="CHEBI:15378"/>
        <dbReference type="ChEBI" id="CHEBI:28938"/>
        <dbReference type="ChEBI" id="CHEBI:57540"/>
        <dbReference type="ChEBI" id="CHEBI:57945"/>
        <dbReference type="ChEBI" id="CHEBI:57972"/>
        <dbReference type="EC" id="1.4.1.1"/>
    </reaction>
</comment>
<dbReference type="InterPro" id="IPR023401">
    <property type="entry name" value="ODC_N"/>
</dbReference>
<dbReference type="HAMAP" id="MF_00935">
    <property type="entry name" value="AlaDH_arch"/>
    <property type="match status" value="1"/>
</dbReference>
<dbReference type="EMBL" id="JBCAUS010000004">
    <property type="protein sequence ID" value="MEL4305524.1"/>
    <property type="molecule type" value="Genomic_DNA"/>
</dbReference>
<dbReference type="PANTHER" id="PTHR13812">
    <property type="entry name" value="KETIMINE REDUCTASE MU-CRYSTALLIN"/>
    <property type="match status" value="1"/>
</dbReference>
<dbReference type="GO" id="GO:0000286">
    <property type="term" value="F:alanine dehydrogenase activity"/>
    <property type="evidence" value="ECO:0007669"/>
    <property type="project" value="UniProtKB-EC"/>
</dbReference>
<keyword evidence="1" id="KW-0520">NAD</keyword>
<dbReference type="InterPro" id="IPR012742">
    <property type="entry name" value="Ala_DH_archaeglobus"/>
</dbReference>